<evidence type="ECO:0000313" key="1">
    <source>
        <dbReference type="EMBL" id="SOQ57882.1"/>
    </source>
</evidence>
<accession>A0A2H1WY02</accession>
<proteinExistence type="predicted"/>
<reference evidence="1" key="1">
    <citation type="submission" date="2016-07" db="EMBL/GenBank/DDBJ databases">
        <authorList>
            <person name="Bretaudeau A."/>
        </authorList>
    </citation>
    <scope>NUCLEOTIDE SEQUENCE</scope>
    <source>
        <strain evidence="1">Rice</strain>
        <tissue evidence="1">Whole body</tissue>
    </source>
</reference>
<dbReference type="EMBL" id="ODYU01011883">
    <property type="protein sequence ID" value="SOQ57882.1"/>
    <property type="molecule type" value="Genomic_DNA"/>
</dbReference>
<sequence length="257" mass="29295">MNTKSLIQFVRRSTNSVWFLNLYVTVGEYRPGAADYLAGLPGLRLEKQGKEGVFIQLRTTENFSKNRKKPSDYLPDLGIEPETSYRNCDHSANKAVAYLHIKLLVKLTAKRECTTISPFFLREENHPMTSPALGEVGGRVRLLLTKNHPVPSPALSRSPDSVLILRNFYKTEKTPAILCPTWESNPRLLAQLHLQPLDQRGSLIIIVAKISLLGKLGFFLWNKPVNEQMDRLMVSNRRRPWTLETTEALRGIVDWED</sequence>
<organism evidence="1">
    <name type="scientific">Spodoptera frugiperda</name>
    <name type="common">Fall armyworm</name>
    <dbReference type="NCBI Taxonomy" id="7108"/>
    <lineage>
        <taxon>Eukaryota</taxon>
        <taxon>Metazoa</taxon>
        <taxon>Ecdysozoa</taxon>
        <taxon>Arthropoda</taxon>
        <taxon>Hexapoda</taxon>
        <taxon>Insecta</taxon>
        <taxon>Pterygota</taxon>
        <taxon>Neoptera</taxon>
        <taxon>Endopterygota</taxon>
        <taxon>Lepidoptera</taxon>
        <taxon>Glossata</taxon>
        <taxon>Ditrysia</taxon>
        <taxon>Noctuoidea</taxon>
        <taxon>Noctuidae</taxon>
        <taxon>Amphipyrinae</taxon>
        <taxon>Spodoptera</taxon>
    </lineage>
</organism>
<name>A0A2H1WY02_SPOFR</name>
<protein>
    <submittedName>
        <fullName evidence="1">SFRICE_028314</fullName>
    </submittedName>
</protein>
<gene>
    <name evidence="1" type="ORF">SFRICE_028314</name>
</gene>
<dbReference type="AlphaFoldDB" id="A0A2H1WY02"/>